<evidence type="ECO:0000313" key="1">
    <source>
        <dbReference type="EMBL" id="KAI5665967.1"/>
    </source>
</evidence>
<reference evidence="2" key="1">
    <citation type="journal article" date="2023" name="Nat. Plants">
        <title>Single-cell RNA sequencing provides a high-resolution roadmap for understanding the multicellular compartmentation of specialized metabolism.</title>
        <authorList>
            <person name="Sun S."/>
            <person name="Shen X."/>
            <person name="Li Y."/>
            <person name="Li Y."/>
            <person name="Wang S."/>
            <person name="Li R."/>
            <person name="Zhang H."/>
            <person name="Shen G."/>
            <person name="Guo B."/>
            <person name="Wei J."/>
            <person name="Xu J."/>
            <person name="St-Pierre B."/>
            <person name="Chen S."/>
            <person name="Sun C."/>
        </authorList>
    </citation>
    <scope>NUCLEOTIDE SEQUENCE [LARGE SCALE GENOMIC DNA]</scope>
</reference>
<dbReference type="Proteomes" id="UP001060085">
    <property type="component" value="Linkage Group LG04"/>
</dbReference>
<evidence type="ECO:0000313" key="2">
    <source>
        <dbReference type="Proteomes" id="UP001060085"/>
    </source>
</evidence>
<name>A0ACC0AY72_CATRO</name>
<sequence>MSGGFFRGTSAEQDTRFSNKQAKLLKSQKFAPELDHLVDMTKVKMDVMRPWIANRVTELIGFEDEVLINFIYGLLDGKEVNGKEVQISLTGFMERNTGKFMKELWALLLSAQKNASGVPQQFLDAKEEETKKKKAESDRIADNIQRKKEKESRELEQERNKKTDAGNDIIKGIDAGRELGSKHLPTAPRESLAAEKEPKERNGSRVRSMFSKSSHSDDHSSSPRRLRSRSVSKSFSSSRSRSNERGRSRSLSASPKRRERSSSSGMVRRPSPKRSRTPHLRHSPRHSLTPPRRRSFYSRRHASPSPNHYSRRSPRRRRSRSPLGRRSRSPIRRRSRSPIRRSLARSRSRSPVRPFMRRRSPSLSRRRSPSLSRRRSPSPIRDRSPSSVKRRYRGSPLSPQFRSRSPVWRRSPLRSKRRSPSLTNRRSPSPQNWSSRSPVHRRSPLPIRRRSPKRLRSPVESPRRRKRDLEQDSPARHASPRAGVLRRSKSLERRSRSGSWDRDGTSRKMKASSPSRGGSSPISEDERRMSGKGDIRSSGPPHSPVSKSNIKITNSYSPSPLRKSRDYRPRHDSSERSADNKYTNDLRDDDKLKYKSSRDISKNSNQHKDSHVKDDADDLSPQRIGGHRPVHAQSRGELDANKKAEVSHGSGRMDQLKKSDLVEPQNIGDRLSSRKERNSPVGEGSIYVEKNQSSRNDIKANDGHLDSLPKLSKKAKQKDRSSSEGSGSEESDMKQYKVREKRKKKRSERHGSESEDETSYDSYEEERKEAKRRRKEEKRSKKEEKRRRREERRRKKEERRSGKLKLKSLDAVSSASDAERHRDGHSDDDQHVRRRESRRGKVEETATEQKKLEIELREKALENLRAKKGSVFTPGSKVIEDFLSYCFECNFIADFLLNLLLESCSWKFDYLFYSALGVRHAQMMAAVKWKLCVKCSKGLRASLVQCVKTGDY</sequence>
<protein>
    <submittedName>
        <fullName evidence="1">Uncharacterized protein</fullName>
    </submittedName>
</protein>
<comment type="caution">
    <text evidence="1">The sequence shown here is derived from an EMBL/GenBank/DDBJ whole genome shotgun (WGS) entry which is preliminary data.</text>
</comment>
<organism evidence="1 2">
    <name type="scientific">Catharanthus roseus</name>
    <name type="common">Madagascar periwinkle</name>
    <name type="synonym">Vinca rosea</name>
    <dbReference type="NCBI Taxonomy" id="4058"/>
    <lineage>
        <taxon>Eukaryota</taxon>
        <taxon>Viridiplantae</taxon>
        <taxon>Streptophyta</taxon>
        <taxon>Embryophyta</taxon>
        <taxon>Tracheophyta</taxon>
        <taxon>Spermatophyta</taxon>
        <taxon>Magnoliopsida</taxon>
        <taxon>eudicotyledons</taxon>
        <taxon>Gunneridae</taxon>
        <taxon>Pentapetalae</taxon>
        <taxon>asterids</taxon>
        <taxon>lamiids</taxon>
        <taxon>Gentianales</taxon>
        <taxon>Apocynaceae</taxon>
        <taxon>Rauvolfioideae</taxon>
        <taxon>Vinceae</taxon>
        <taxon>Catharanthinae</taxon>
        <taxon>Catharanthus</taxon>
    </lineage>
</organism>
<gene>
    <name evidence="1" type="ORF">M9H77_15820</name>
</gene>
<keyword evidence="2" id="KW-1185">Reference proteome</keyword>
<accession>A0ACC0AY72</accession>
<proteinExistence type="predicted"/>
<dbReference type="EMBL" id="CM044704">
    <property type="protein sequence ID" value="KAI5665967.1"/>
    <property type="molecule type" value="Genomic_DNA"/>
</dbReference>